<dbReference type="InterPro" id="IPR050760">
    <property type="entry name" value="Period_circadian_regulator"/>
</dbReference>
<reference evidence="14" key="1">
    <citation type="submission" date="2025-08" db="UniProtKB">
        <authorList>
            <consortium name="RefSeq"/>
        </authorList>
    </citation>
    <scope>IDENTIFICATION</scope>
</reference>
<sequence length="1327" mass="146329">MSNGMSGNDFTGNDINENYSSSHDSSGNGIQQWLVETSESHQSSNFQSPSHPCSSNSFSLMMASSEHNPSTSGCSSEQPAKAKNQKELMKTLKELKMILPAEKRAKGKSNTLATLKYALRCIKQVKANGEYYQMLMVNENHTSSPDLSTYTVEDIENITSEYTLKNSDMFAVAVSLITGKIMYISAQAASILHCKRDVFKDAKFVEFLAPQDVSVFYSSATPYRLPSWRVCNRIDSSVQDCVQEKSFFCRISGGREHENEICYHPFRMSPYLTKVQETKSADDQLCCVLFAERVHSGYEAPRIPPDKRIFTTTHTPNCLFQDIDERAVPLLGYLPQDLIGASVLVHLHPSDRPLMLAIHKKILQHGGQPFDYSPIRFCTRNGDYVIIDSSWSSFINPWSRKVSFIIGRHKVRTGPVNEDVFATLNVTEVKDIHPSIQEITEQIYHLLLQPVYNSGSSGYGSNGSHEHLMSVTSSDSNGNLNDDGYKNKPSTFQDICKDVHLVKNQGQQVFIESRAKLEPKKKLTEKQNGFNVQTKELIMPTGKDSASITTQKNIITQQLTYKQPSYSYQQINCLDSVIRYLESCIVATVGKKRCKSLSNPTSSISDNEKHKAADGTGQLCGDKTVLLHAHLDSAVLKTSGKSNGPPLGGAPLAPLALPGKAESVVSFTSQCSYSSTIVHVGDKKPQPELEMMEDGAVGSELPDSQPLLPPSSTSPTDQEKETFKKLGLTKEVLAVHTQKEEQSFLNRFKELRRFSGFESRCSYHLQEGLKGCTGKRVTHGPRNGFSGIELSWKKSGKNRKSKTKRIKQHESSGSTTSGTKQPPRPPLINLNNTAWSPSETSQASYPPMPFPAVLPAYPLPVFPTVGVVPQVPEASDSEANNPHGPQNTSCPMQPPPFSTPLVTPMVALVLPNCVFPQMNNSLPQAFYPGQPHFSAHPTFTPQTVFSAQQPPFTAPTPFPLHTLYPAQPFSYSPPANHERTSITESRDGLSRSSTPQSVRPQDHTSPLFQSSCSSPLQLNLLQLEETPKTSERQEGGVADRTSGGSGPSGDGRAVSSTEAVSREDCECVSNSLIYFESASVYIFYMSILYVWQGMFKVESPMEAQNSDAQNSDAHSMSSDLLDILLQEDACSGTGSAASGSGVSAASESLALGSNGCDISGSTTGSSETSHTSKYFGSIDSSENNQKSKRSTYMEQSNHFIKYMLQDPIWLLMANTDDAVMMTYQIPSQNTESVLKDDREKLRLMQKFQPKFTEDQKKELLEIHPWIQKGGIPKAIDVAECIYCGDYVKGNVYVSYDDEIQDFELHGMIEPSEENGLSSMSLVPEQQI</sequence>
<feature type="region of interest" description="Disordered" evidence="11">
    <location>
        <begin position="1160"/>
        <end position="1190"/>
    </location>
</feature>
<feature type="region of interest" description="Disordered" evidence="11">
    <location>
        <begin position="776"/>
        <end position="844"/>
    </location>
</feature>
<dbReference type="GO" id="GO:0005634">
    <property type="term" value="C:nucleus"/>
    <property type="evidence" value="ECO:0007669"/>
    <property type="project" value="UniProtKB-SubCell"/>
</dbReference>
<comment type="subcellular location">
    <subcellularLocation>
        <location evidence="2">Cytoplasm</location>
    </subcellularLocation>
    <subcellularLocation>
        <location evidence="1">Nucleus</location>
    </subcellularLocation>
</comment>
<dbReference type="GO" id="GO:0000122">
    <property type="term" value="P:negative regulation of transcription by RNA polymerase II"/>
    <property type="evidence" value="ECO:0007669"/>
    <property type="project" value="TreeGrafter"/>
</dbReference>
<feature type="compositionally biased region" description="Polar residues" evidence="11">
    <location>
        <begin position="66"/>
        <end position="78"/>
    </location>
</feature>
<keyword evidence="7" id="KW-0804">Transcription</keyword>
<feature type="compositionally biased region" description="Polar residues" evidence="11">
    <location>
        <begin position="811"/>
        <end position="820"/>
    </location>
</feature>
<dbReference type="SUPFAM" id="SSF55785">
    <property type="entry name" value="PYP-like sensor domain (PAS domain)"/>
    <property type="match status" value="1"/>
</dbReference>
<evidence type="ECO:0000256" key="6">
    <source>
        <dbReference type="ARBA" id="ARBA00023108"/>
    </source>
</evidence>
<dbReference type="FunCoup" id="A0A6P7Z2H0">
    <property type="interactions" value="2301"/>
</dbReference>
<organism evidence="13 14">
    <name type="scientific">Microcaecilia unicolor</name>
    <dbReference type="NCBI Taxonomy" id="1415580"/>
    <lineage>
        <taxon>Eukaryota</taxon>
        <taxon>Metazoa</taxon>
        <taxon>Chordata</taxon>
        <taxon>Craniata</taxon>
        <taxon>Vertebrata</taxon>
        <taxon>Euteleostomi</taxon>
        <taxon>Amphibia</taxon>
        <taxon>Gymnophiona</taxon>
        <taxon>Siphonopidae</taxon>
        <taxon>Microcaecilia</taxon>
    </lineage>
</organism>
<protein>
    <recommendedName>
        <fullName evidence="9">Period circadian protein homolog 2</fullName>
    </recommendedName>
    <alternativeName>
        <fullName evidence="10">Circadian clock protein PERIOD 2</fullName>
    </alternativeName>
</protein>
<dbReference type="Proteomes" id="UP000515156">
    <property type="component" value="Chromosome 10"/>
</dbReference>
<dbReference type="Pfam" id="PF23170">
    <property type="entry name" value="bHLH_PER"/>
    <property type="match status" value="1"/>
</dbReference>
<feature type="compositionally biased region" description="Polar residues" evidence="11">
    <location>
        <begin position="1178"/>
        <end position="1190"/>
    </location>
</feature>
<evidence type="ECO:0000313" key="13">
    <source>
        <dbReference type="Proteomes" id="UP000515156"/>
    </source>
</evidence>
<dbReference type="InterPro" id="IPR022728">
    <property type="entry name" value="Period_circadian-like_C"/>
</dbReference>
<dbReference type="InterPro" id="IPR048814">
    <property type="entry name" value="Per1-3_PAS-A"/>
</dbReference>
<name>A0A6P7Z2H0_9AMPH</name>
<feature type="compositionally biased region" description="Low complexity" evidence="11">
    <location>
        <begin position="48"/>
        <end position="65"/>
    </location>
</feature>
<evidence type="ECO:0000256" key="1">
    <source>
        <dbReference type="ARBA" id="ARBA00004123"/>
    </source>
</evidence>
<evidence type="ECO:0000256" key="3">
    <source>
        <dbReference type="ARBA" id="ARBA00022490"/>
    </source>
</evidence>
<dbReference type="InterPro" id="IPR000014">
    <property type="entry name" value="PAS"/>
</dbReference>
<dbReference type="GeneID" id="115478344"/>
<dbReference type="GO" id="GO:0000976">
    <property type="term" value="F:transcription cis-regulatory region binding"/>
    <property type="evidence" value="ECO:0007669"/>
    <property type="project" value="TreeGrafter"/>
</dbReference>
<dbReference type="FunFam" id="3.30.450.20:FF:000004">
    <property type="entry name" value="Period circadian protein homolog 3"/>
    <property type="match status" value="1"/>
</dbReference>
<feature type="region of interest" description="Disordered" evidence="11">
    <location>
        <begin position="872"/>
        <end position="896"/>
    </location>
</feature>
<dbReference type="OrthoDB" id="7788983at2759"/>
<feature type="compositionally biased region" description="Polar residues" evidence="11">
    <location>
        <begin position="470"/>
        <end position="479"/>
    </location>
</feature>
<dbReference type="SMART" id="SM00091">
    <property type="entry name" value="PAS"/>
    <property type="match status" value="2"/>
</dbReference>
<proteinExistence type="predicted"/>
<feature type="region of interest" description="Disordered" evidence="11">
    <location>
        <begin position="1026"/>
        <end position="1060"/>
    </location>
</feature>
<feature type="compositionally biased region" description="Low complexity" evidence="11">
    <location>
        <begin position="1160"/>
        <end position="1172"/>
    </location>
</feature>
<dbReference type="CDD" id="cd00130">
    <property type="entry name" value="PAS"/>
    <property type="match status" value="1"/>
</dbReference>
<feature type="region of interest" description="Disordered" evidence="11">
    <location>
        <begin position="458"/>
        <end position="479"/>
    </location>
</feature>
<feature type="compositionally biased region" description="Basic residues" evidence="11">
    <location>
        <begin position="794"/>
        <end position="807"/>
    </location>
</feature>
<dbReference type="Pfam" id="PF12114">
    <property type="entry name" value="Period_C"/>
    <property type="match status" value="1"/>
</dbReference>
<feature type="region of interest" description="Disordered" evidence="11">
    <location>
        <begin position="969"/>
        <end position="1012"/>
    </location>
</feature>
<evidence type="ECO:0000256" key="8">
    <source>
        <dbReference type="ARBA" id="ARBA00023242"/>
    </source>
</evidence>
<gene>
    <name evidence="14" type="primary">PER2</name>
</gene>
<evidence type="ECO:0000313" key="14">
    <source>
        <dbReference type="RefSeq" id="XP_030071508.1"/>
    </source>
</evidence>
<evidence type="ECO:0000256" key="5">
    <source>
        <dbReference type="ARBA" id="ARBA00023015"/>
    </source>
</evidence>
<feature type="compositionally biased region" description="Polar residues" evidence="11">
    <location>
        <begin position="829"/>
        <end position="844"/>
    </location>
</feature>
<dbReference type="PANTHER" id="PTHR11269">
    <property type="entry name" value="PERIOD CIRCADIAN PROTEIN"/>
    <property type="match status" value="1"/>
</dbReference>
<dbReference type="GO" id="GO:0043153">
    <property type="term" value="P:entrainment of circadian clock by photoperiod"/>
    <property type="evidence" value="ECO:0007669"/>
    <property type="project" value="TreeGrafter"/>
</dbReference>
<dbReference type="Gene3D" id="3.30.450.20">
    <property type="entry name" value="PAS domain"/>
    <property type="match status" value="2"/>
</dbReference>
<evidence type="ECO:0000256" key="11">
    <source>
        <dbReference type="SAM" id="MobiDB-lite"/>
    </source>
</evidence>
<dbReference type="RefSeq" id="XP_030071508.1">
    <property type="nucleotide sequence ID" value="XM_030215648.1"/>
</dbReference>
<feature type="compositionally biased region" description="Polar residues" evidence="11">
    <location>
        <begin position="990"/>
        <end position="1012"/>
    </location>
</feature>
<evidence type="ECO:0000259" key="12">
    <source>
        <dbReference type="PROSITE" id="PS50112"/>
    </source>
</evidence>
<evidence type="ECO:0000256" key="4">
    <source>
        <dbReference type="ARBA" id="ARBA00022737"/>
    </source>
</evidence>
<dbReference type="InterPro" id="IPR013655">
    <property type="entry name" value="PAS_fold_3"/>
</dbReference>
<evidence type="ECO:0000256" key="7">
    <source>
        <dbReference type="ARBA" id="ARBA00023163"/>
    </source>
</evidence>
<evidence type="ECO:0000256" key="9">
    <source>
        <dbReference type="ARBA" id="ARBA00039684"/>
    </source>
</evidence>
<accession>A0A6P7Z2H0</accession>
<keyword evidence="4" id="KW-0677">Repeat</keyword>
<keyword evidence="5" id="KW-0805">Transcription regulation</keyword>
<dbReference type="CTD" id="8864"/>
<feature type="compositionally biased region" description="Basic and acidic residues" evidence="11">
    <location>
        <begin position="976"/>
        <end position="989"/>
    </location>
</feature>
<feature type="compositionally biased region" description="Low complexity" evidence="11">
    <location>
        <begin position="702"/>
        <end position="716"/>
    </location>
</feature>
<dbReference type="Pfam" id="PF08447">
    <property type="entry name" value="PAS_3"/>
    <property type="match status" value="1"/>
</dbReference>
<dbReference type="GO" id="GO:0001222">
    <property type="term" value="F:transcription corepressor binding"/>
    <property type="evidence" value="ECO:0007669"/>
    <property type="project" value="TreeGrafter"/>
</dbReference>
<feature type="compositionally biased region" description="Polar residues" evidence="11">
    <location>
        <begin position="877"/>
        <end position="891"/>
    </location>
</feature>
<keyword evidence="3" id="KW-0963">Cytoplasm</keyword>
<keyword evidence="8" id="KW-0539">Nucleus</keyword>
<dbReference type="InterPro" id="IPR057310">
    <property type="entry name" value="PER1-3_bHLH"/>
</dbReference>
<feature type="region of interest" description="Disordered" evidence="11">
    <location>
        <begin position="695"/>
        <end position="719"/>
    </location>
</feature>
<dbReference type="PANTHER" id="PTHR11269:SF9">
    <property type="entry name" value="PERIOD CIRCADIAN PROTEIN HOMOLOG 2"/>
    <property type="match status" value="1"/>
</dbReference>
<dbReference type="PROSITE" id="PS50112">
    <property type="entry name" value="PAS"/>
    <property type="match status" value="1"/>
</dbReference>
<evidence type="ECO:0000256" key="2">
    <source>
        <dbReference type="ARBA" id="ARBA00004496"/>
    </source>
</evidence>
<dbReference type="Pfam" id="PF21353">
    <property type="entry name" value="Per3-like_PAS-A"/>
    <property type="match status" value="1"/>
</dbReference>
<dbReference type="InterPro" id="IPR035965">
    <property type="entry name" value="PAS-like_dom_sf"/>
</dbReference>
<dbReference type="GO" id="GO:0032922">
    <property type="term" value="P:circadian regulation of gene expression"/>
    <property type="evidence" value="ECO:0007669"/>
    <property type="project" value="TreeGrafter"/>
</dbReference>
<evidence type="ECO:0000256" key="10">
    <source>
        <dbReference type="ARBA" id="ARBA00042893"/>
    </source>
</evidence>
<keyword evidence="6" id="KW-0090">Biological rhythms</keyword>
<dbReference type="GO" id="GO:0005737">
    <property type="term" value="C:cytoplasm"/>
    <property type="evidence" value="ECO:0007669"/>
    <property type="project" value="UniProtKB-SubCell"/>
</dbReference>
<feature type="region of interest" description="Disordered" evidence="11">
    <location>
        <begin position="1"/>
        <end position="83"/>
    </location>
</feature>
<keyword evidence="13" id="KW-1185">Reference proteome</keyword>
<dbReference type="KEGG" id="muo:115478344"/>
<dbReference type="FunFam" id="3.30.450.20:FF:000013">
    <property type="entry name" value="Period circadian protein homolog 2"/>
    <property type="match status" value="1"/>
</dbReference>
<feature type="compositionally biased region" description="Polar residues" evidence="11">
    <location>
        <begin position="1"/>
        <end position="47"/>
    </location>
</feature>
<dbReference type="InParanoid" id="A0A6P7Z2H0"/>
<feature type="domain" description="PAS" evidence="12">
    <location>
        <begin position="323"/>
        <end position="366"/>
    </location>
</feature>